<reference evidence="7 8" key="1">
    <citation type="submission" date="2017-11" db="EMBL/GenBank/DDBJ databases">
        <title>Genomic Encyclopedia of Archaeal and Bacterial Type Strains, Phase II (KMG-II): From Individual Species to Whole Genera.</title>
        <authorList>
            <person name="Goeker M."/>
        </authorList>
    </citation>
    <scope>NUCLEOTIDE SEQUENCE [LARGE SCALE GENOMIC DNA]</scope>
    <source>
        <strain evidence="7 8">DSM 25478</strain>
    </source>
</reference>
<dbReference type="PANTHER" id="PTHR30118">
    <property type="entry name" value="HTH-TYPE TRANSCRIPTIONAL REGULATOR LEUO-RELATED"/>
    <property type="match status" value="1"/>
</dbReference>
<dbReference type="InterPro" id="IPR050389">
    <property type="entry name" value="LysR-type_TF"/>
</dbReference>
<evidence type="ECO:0000256" key="2">
    <source>
        <dbReference type="ARBA" id="ARBA00023015"/>
    </source>
</evidence>
<feature type="region of interest" description="Disordered" evidence="5">
    <location>
        <begin position="1"/>
        <end position="23"/>
    </location>
</feature>
<keyword evidence="3 7" id="KW-0238">DNA-binding</keyword>
<comment type="caution">
    <text evidence="7">The sequence shown here is derived from an EMBL/GenBank/DDBJ whole genome shotgun (WGS) entry which is preliminary data.</text>
</comment>
<evidence type="ECO:0000259" key="6">
    <source>
        <dbReference type="PROSITE" id="PS50931"/>
    </source>
</evidence>
<dbReference type="Pfam" id="PF00126">
    <property type="entry name" value="HTH_1"/>
    <property type="match status" value="1"/>
</dbReference>
<accession>A0A2M9CD13</accession>
<keyword evidence="4" id="KW-0804">Transcription</keyword>
<name>A0A2M9CD13_9CELL</name>
<dbReference type="CDD" id="cd08417">
    <property type="entry name" value="PBP2_Nitroaromatics_like"/>
    <property type="match status" value="1"/>
</dbReference>
<dbReference type="GO" id="GO:0003677">
    <property type="term" value="F:DNA binding"/>
    <property type="evidence" value="ECO:0007669"/>
    <property type="project" value="UniProtKB-KW"/>
</dbReference>
<dbReference type="Pfam" id="PF03466">
    <property type="entry name" value="LysR_substrate"/>
    <property type="match status" value="1"/>
</dbReference>
<feature type="domain" description="HTH lysR-type" evidence="6">
    <location>
        <begin position="34"/>
        <end position="91"/>
    </location>
</feature>
<evidence type="ECO:0000256" key="5">
    <source>
        <dbReference type="SAM" id="MobiDB-lite"/>
    </source>
</evidence>
<dbReference type="InterPro" id="IPR037402">
    <property type="entry name" value="YidZ_PBP2"/>
</dbReference>
<dbReference type="PANTHER" id="PTHR30118:SF15">
    <property type="entry name" value="TRANSCRIPTIONAL REGULATORY PROTEIN"/>
    <property type="match status" value="1"/>
</dbReference>
<comment type="similarity">
    <text evidence="1">Belongs to the LysR transcriptional regulatory family.</text>
</comment>
<evidence type="ECO:0000256" key="4">
    <source>
        <dbReference type="ARBA" id="ARBA00023163"/>
    </source>
</evidence>
<keyword evidence="2" id="KW-0805">Transcription regulation</keyword>
<dbReference type="InterPro" id="IPR005119">
    <property type="entry name" value="LysR_subst-bd"/>
</dbReference>
<dbReference type="Gene3D" id="3.40.190.10">
    <property type="entry name" value="Periplasmic binding protein-like II"/>
    <property type="match status" value="2"/>
</dbReference>
<keyword evidence="8" id="KW-1185">Reference proteome</keyword>
<evidence type="ECO:0000256" key="1">
    <source>
        <dbReference type="ARBA" id="ARBA00009437"/>
    </source>
</evidence>
<proteinExistence type="inferred from homology"/>
<dbReference type="AlphaFoldDB" id="A0A2M9CD13"/>
<dbReference type="SUPFAM" id="SSF53850">
    <property type="entry name" value="Periplasmic binding protein-like II"/>
    <property type="match status" value="1"/>
</dbReference>
<dbReference type="InterPro" id="IPR036390">
    <property type="entry name" value="WH_DNA-bd_sf"/>
</dbReference>
<evidence type="ECO:0000313" key="8">
    <source>
        <dbReference type="Proteomes" id="UP000231693"/>
    </source>
</evidence>
<sequence>MTMHDVDMTSISRNDAAASDPLGRAPRTAALTNLDLNLLVALDALLQNRSVTRAAAQMGLSQPALSASLARLRRHFDDPLLSRRGNEYHLTPLALLLRDRARTVLAGVERVFAAEPVFDPATSTREFTVVASDYSVATLGPPLAALLEREAPGVRLRFVGNTPSLIDDAAHALLGYDLILLPHGFIGELPHADLHEDRWVCLVATGNTAVGAALSVDQLRAMPWVMTFHSPTASTPAARRLRMAGIEPRIEVVTEQFLTVPALVAGSGRVAVLQERLAVSLPADVGVRVVEVPVDLGSLVEAMWWHPVNDRDPEHEYLRDVVRRAAAVVR</sequence>
<dbReference type="EMBL" id="PGFE01000005">
    <property type="protein sequence ID" value="PJJ69191.1"/>
    <property type="molecule type" value="Genomic_DNA"/>
</dbReference>
<gene>
    <name evidence="7" type="ORF">CLV28_2653</name>
</gene>
<organism evidence="7 8">
    <name type="scientific">Sediminihabitans luteus</name>
    <dbReference type="NCBI Taxonomy" id="1138585"/>
    <lineage>
        <taxon>Bacteria</taxon>
        <taxon>Bacillati</taxon>
        <taxon>Actinomycetota</taxon>
        <taxon>Actinomycetes</taxon>
        <taxon>Micrococcales</taxon>
        <taxon>Cellulomonadaceae</taxon>
        <taxon>Sediminihabitans</taxon>
    </lineage>
</organism>
<dbReference type="Proteomes" id="UP000231693">
    <property type="component" value="Unassembled WGS sequence"/>
</dbReference>
<dbReference type="InterPro" id="IPR000847">
    <property type="entry name" value="LysR_HTH_N"/>
</dbReference>
<protein>
    <submittedName>
        <fullName evidence="7">DNA-binding transcriptional LysR family regulator</fullName>
    </submittedName>
</protein>
<evidence type="ECO:0000313" key="7">
    <source>
        <dbReference type="EMBL" id="PJJ69191.1"/>
    </source>
</evidence>
<dbReference type="PRINTS" id="PR00039">
    <property type="entry name" value="HTHLYSR"/>
</dbReference>
<dbReference type="SUPFAM" id="SSF46785">
    <property type="entry name" value="Winged helix' DNA-binding domain"/>
    <property type="match status" value="1"/>
</dbReference>
<dbReference type="InterPro" id="IPR036388">
    <property type="entry name" value="WH-like_DNA-bd_sf"/>
</dbReference>
<evidence type="ECO:0000256" key="3">
    <source>
        <dbReference type="ARBA" id="ARBA00023125"/>
    </source>
</evidence>
<dbReference type="Gene3D" id="1.10.10.10">
    <property type="entry name" value="Winged helix-like DNA-binding domain superfamily/Winged helix DNA-binding domain"/>
    <property type="match status" value="1"/>
</dbReference>
<dbReference type="PROSITE" id="PS50931">
    <property type="entry name" value="HTH_LYSR"/>
    <property type="match status" value="1"/>
</dbReference>
<dbReference type="GO" id="GO:0003700">
    <property type="term" value="F:DNA-binding transcription factor activity"/>
    <property type="evidence" value="ECO:0007669"/>
    <property type="project" value="InterPro"/>
</dbReference>